<protein>
    <submittedName>
        <fullName evidence="1">Uncharacterized protein</fullName>
    </submittedName>
</protein>
<reference evidence="1" key="1">
    <citation type="submission" date="2014-09" db="EMBL/GenBank/DDBJ databases">
        <authorList>
            <person name="Magalhaes I.L.F."/>
            <person name="Oliveira U."/>
            <person name="Santos F.R."/>
            <person name="Vidigal T.H.D.A."/>
            <person name="Brescovit A.D."/>
            <person name="Santos A.J."/>
        </authorList>
    </citation>
    <scope>NUCLEOTIDE SEQUENCE</scope>
    <source>
        <tissue evidence="1">Shoot tissue taken approximately 20 cm above the soil surface</tissue>
    </source>
</reference>
<proteinExistence type="predicted"/>
<sequence length="44" mass="5067">MLCTFTMPVSNIHVFFPMSSFIHFERASMDPNFDSYAAIFLVCT</sequence>
<dbReference type="AlphaFoldDB" id="A0A0A9BYM1"/>
<evidence type="ECO:0000313" key="1">
    <source>
        <dbReference type="EMBL" id="JAD64377.1"/>
    </source>
</evidence>
<reference evidence="1" key="2">
    <citation type="journal article" date="2015" name="Data Brief">
        <title>Shoot transcriptome of the giant reed, Arundo donax.</title>
        <authorList>
            <person name="Barrero R.A."/>
            <person name="Guerrero F.D."/>
            <person name="Moolhuijzen P."/>
            <person name="Goolsby J.A."/>
            <person name="Tidwell J."/>
            <person name="Bellgard S.E."/>
            <person name="Bellgard M.I."/>
        </authorList>
    </citation>
    <scope>NUCLEOTIDE SEQUENCE</scope>
    <source>
        <tissue evidence="1">Shoot tissue taken approximately 20 cm above the soil surface</tissue>
    </source>
</reference>
<organism evidence="1">
    <name type="scientific">Arundo donax</name>
    <name type="common">Giant reed</name>
    <name type="synonym">Donax arundinaceus</name>
    <dbReference type="NCBI Taxonomy" id="35708"/>
    <lineage>
        <taxon>Eukaryota</taxon>
        <taxon>Viridiplantae</taxon>
        <taxon>Streptophyta</taxon>
        <taxon>Embryophyta</taxon>
        <taxon>Tracheophyta</taxon>
        <taxon>Spermatophyta</taxon>
        <taxon>Magnoliopsida</taxon>
        <taxon>Liliopsida</taxon>
        <taxon>Poales</taxon>
        <taxon>Poaceae</taxon>
        <taxon>PACMAD clade</taxon>
        <taxon>Arundinoideae</taxon>
        <taxon>Arundineae</taxon>
        <taxon>Arundo</taxon>
    </lineage>
</organism>
<dbReference type="EMBL" id="GBRH01233518">
    <property type="protein sequence ID" value="JAD64377.1"/>
    <property type="molecule type" value="Transcribed_RNA"/>
</dbReference>
<name>A0A0A9BYM1_ARUDO</name>
<accession>A0A0A9BYM1</accession>